<name>A0A512RPY1_9BACT</name>
<dbReference type="AlphaFoldDB" id="A0A512RPY1"/>
<feature type="compositionally biased region" description="Basic and acidic residues" evidence="1">
    <location>
        <begin position="50"/>
        <end position="68"/>
    </location>
</feature>
<evidence type="ECO:0000313" key="3">
    <source>
        <dbReference type="Proteomes" id="UP000321436"/>
    </source>
</evidence>
<reference evidence="2 3" key="1">
    <citation type="submission" date="2019-07" db="EMBL/GenBank/DDBJ databases">
        <title>Whole genome shotgun sequence of Chitinophaga cymbidii NBRC 109752.</title>
        <authorList>
            <person name="Hosoyama A."/>
            <person name="Uohara A."/>
            <person name="Ohji S."/>
            <person name="Ichikawa N."/>
        </authorList>
    </citation>
    <scope>NUCLEOTIDE SEQUENCE [LARGE SCALE GENOMIC DNA]</scope>
    <source>
        <strain evidence="2 3">NBRC 109752</strain>
    </source>
</reference>
<evidence type="ECO:0000313" key="2">
    <source>
        <dbReference type="EMBL" id="GEP97752.1"/>
    </source>
</evidence>
<protein>
    <submittedName>
        <fullName evidence="2">Uncharacterized protein</fullName>
    </submittedName>
</protein>
<dbReference type="Proteomes" id="UP000321436">
    <property type="component" value="Unassembled WGS sequence"/>
</dbReference>
<dbReference type="EMBL" id="BKAU01000005">
    <property type="protein sequence ID" value="GEP97752.1"/>
    <property type="molecule type" value="Genomic_DNA"/>
</dbReference>
<proteinExistence type="predicted"/>
<evidence type="ECO:0000256" key="1">
    <source>
        <dbReference type="SAM" id="MobiDB-lite"/>
    </source>
</evidence>
<keyword evidence="3" id="KW-1185">Reference proteome</keyword>
<sequence>MIALFAATACQNAPKQEQGDSTHTHADGSVHADHDTTKPAQESFSVGDSTKADTSKPHTHADGKEHSH</sequence>
<comment type="caution">
    <text evidence="2">The sequence shown here is derived from an EMBL/GenBank/DDBJ whole genome shotgun (WGS) entry which is preliminary data.</text>
</comment>
<organism evidence="2 3">
    <name type="scientific">Chitinophaga cymbidii</name>
    <dbReference type="NCBI Taxonomy" id="1096750"/>
    <lineage>
        <taxon>Bacteria</taxon>
        <taxon>Pseudomonadati</taxon>
        <taxon>Bacteroidota</taxon>
        <taxon>Chitinophagia</taxon>
        <taxon>Chitinophagales</taxon>
        <taxon>Chitinophagaceae</taxon>
        <taxon>Chitinophaga</taxon>
    </lineage>
</organism>
<feature type="compositionally biased region" description="Polar residues" evidence="1">
    <location>
        <begin position="38"/>
        <end position="48"/>
    </location>
</feature>
<accession>A0A512RPY1</accession>
<feature type="region of interest" description="Disordered" evidence="1">
    <location>
        <begin position="1"/>
        <end position="68"/>
    </location>
</feature>
<feature type="compositionally biased region" description="Basic and acidic residues" evidence="1">
    <location>
        <begin position="17"/>
        <end position="37"/>
    </location>
</feature>
<gene>
    <name evidence="2" type="ORF">CCY01nite_40120</name>
</gene>